<dbReference type="UniPathway" id="UPA00344"/>
<keyword evidence="4 5" id="KW-0501">Molybdenum cofactor biosynthesis</keyword>
<dbReference type="PANTHER" id="PTHR43232">
    <property type="entry name" value="MOLYBDENUM COFACTOR BIOSYNTHESIS PROTEIN B"/>
    <property type="match status" value="1"/>
</dbReference>
<dbReference type="STRING" id="96561.Dole_3196"/>
<dbReference type="CDD" id="cd00886">
    <property type="entry name" value="MogA_MoaB"/>
    <property type="match status" value="1"/>
</dbReference>
<gene>
    <name evidence="7" type="ordered locus">Dole_3196</name>
</gene>
<dbReference type="PIRSF" id="PIRSF006443">
    <property type="entry name" value="MoaB"/>
    <property type="match status" value="1"/>
</dbReference>
<dbReference type="eggNOG" id="COG0521">
    <property type="taxonomic scope" value="Bacteria"/>
</dbReference>
<comment type="pathway">
    <text evidence="1 5">Cofactor biosynthesis; molybdopterin biosynthesis.</text>
</comment>
<dbReference type="InterPro" id="IPR001453">
    <property type="entry name" value="MoaB/Mog_dom"/>
</dbReference>
<dbReference type="OrthoDB" id="9784492at2"/>
<dbReference type="PROSITE" id="PS01078">
    <property type="entry name" value="MOCF_BIOSYNTHESIS_1"/>
    <property type="match status" value="1"/>
</dbReference>
<dbReference type="SMART" id="SM00852">
    <property type="entry name" value="MoCF_biosynth"/>
    <property type="match status" value="1"/>
</dbReference>
<proteinExistence type="inferred from homology"/>
<dbReference type="NCBIfam" id="TIGR00177">
    <property type="entry name" value="molyb_syn"/>
    <property type="match status" value="1"/>
</dbReference>
<comment type="function">
    <text evidence="5">May be involved in the biosynthesis of molybdopterin.</text>
</comment>
<feature type="domain" description="MoaB/Mog" evidence="6">
    <location>
        <begin position="17"/>
        <end position="161"/>
    </location>
</feature>
<dbReference type="SUPFAM" id="SSF53218">
    <property type="entry name" value="Molybdenum cofactor biosynthesis proteins"/>
    <property type="match status" value="1"/>
</dbReference>
<dbReference type="EMBL" id="CP000859">
    <property type="protein sequence ID" value="ABW68999.1"/>
    <property type="molecule type" value="Genomic_DNA"/>
</dbReference>
<sequence length="167" mass="17765">MGTHDHKKAAPRRLDIGILTVSTTRSLADDKSGHWMAGRAKKEGHTVVFHDVVTDSVPAIQKVLCDAINTHRPQIMILTGGTGITPRDVTIEAVRPLFKKELTAFGPVVAQLSLEDIDSAAILSRSVAGIAAKTVVFCIPGSLAACKLICKAVIFPEAGHLAKHVSE</sequence>
<dbReference type="InterPro" id="IPR036425">
    <property type="entry name" value="MoaB/Mog-like_dom_sf"/>
</dbReference>
<evidence type="ECO:0000256" key="1">
    <source>
        <dbReference type="ARBA" id="ARBA00005046"/>
    </source>
</evidence>
<keyword evidence="8" id="KW-1185">Reference proteome</keyword>
<dbReference type="Proteomes" id="UP000008561">
    <property type="component" value="Chromosome"/>
</dbReference>
<dbReference type="GO" id="GO:0005829">
    <property type="term" value="C:cytosol"/>
    <property type="evidence" value="ECO:0007669"/>
    <property type="project" value="TreeGrafter"/>
</dbReference>
<dbReference type="GO" id="GO:0006777">
    <property type="term" value="P:Mo-molybdopterin cofactor biosynthetic process"/>
    <property type="evidence" value="ECO:0007669"/>
    <property type="project" value="UniProtKB-UniRule"/>
</dbReference>
<reference evidence="7 8" key="1">
    <citation type="submission" date="2007-10" db="EMBL/GenBank/DDBJ databases">
        <title>Complete sequence of Desulfococcus oleovorans Hxd3.</title>
        <authorList>
            <consortium name="US DOE Joint Genome Institute"/>
            <person name="Copeland A."/>
            <person name="Lucas S."/>
            <person name="Lapidus A."/>
            <person name="Barry K."/>
            <person name="Glavina del Rio T."/>
            <person name="Dalin E."/>
            <person name="Tice H."/>
            <person name="Pitluck S."/>
            <person name="Kiss H."/>
            <person name="Brettin T."/>
            <person name="Bruce D."/>
            <person name="Detter J.C."/>
            <person name="Han C."/>
            <person name="Schmutz J."/>
            <person name="Larimer F."/>
            <person name="Land M."/>
            <person name="Hauser L."/>
            <person name="Kyrpides N."/>
            <person name="Kim E."/>
            <person name="Wawrik B."/>
            <person name="Richardson P."/>
        </authorList>
    </citation>
    <scope>NUCLEOTIDE SEQUENCE [LARGE SCALE GENOMIC DNA]</scope>
    <source>
        <strain evidence="8">DSM 6200 / JCM 39069 / Hxd3</strain>
    </source>
</reference>
<dbReference type="Gene3D" id="3.40.980.10">
    <property type="entry name" value="MoaB/Mog-like domain"/>
    <property type="match status" value="1"/>
</dbReference>
<accession>A9A080</accession>
<evidence type="ECO:0000256" key="3">
    <source>
        <dbReference type="ARBA" id="ARBA00015262"/>
    </source>
</evidence>
<evidence type="ECO:0000313" key="8">
    <source>
        <dbReference type="Proteomes" id="UP000008561"/>
    </source>
</evidence>
<evidence type="ECO:0000259" key="6">
    <source>
        <dbReference type="SMART" id="SM00852"/>
    </source>
</evidence>
<dbReference type="AlphaFoldDB" id="A9A080"/>
<dbReference type="InterPro" id="IPR008284">
    <property type="entry name" value="MoCF_biosynth_CS"/>
</dbReference>
<evidence type="ECO:0000256" key="4">
    <source>
        <dbReference type="ARBA" id="ARBA00023150"/>
    </source>
</evidence>
<evidence type="ECO:0000313" key="7">
    <source>
        <dbReference type="EMBL" id="ABW68999.1"/>
    </source>
</evidence>
<comment type="similarity">
    <text evidence="2 5">Belongs to the MoaB/Mog family.</text>
</comment>
<name>A9A080_DESOH</name>
<dbReference type="RefSeq" id="WP_012176609.1">
    <property type="nucleotide sequence ID" value="NC_009943.1"/>
</dbReference>
<evidence type="ECO:0000256" key="5">
    <source>
        <dbReference type="PIRNR" id="PIRNR006443"/>
    </source>
</evidence>
<dbReference type="HOGENOM" id="CLU_077358_2_1_7"/>
<evidence type="ECO:0000256" key="2">
    <source>
        <dbReference type="ARBA" id="ARBA00006112"/>
    </source>
</evidence>
<dbReference type="KEGG" id="dol:Dole_3196"/>
<dbReference type="InterPro" id="IPR012245">
    <property type="entry name" value="MoaB"/>
</dbReference>
<protein>
    <recommendedName>
        <fullName evidence="3 5">Molybdenum cofactor biosynthesis protein B</fullName>
    </recommendedName>
</protein>
<organism evidence="7 8">
    <name type="scientific">Desulfosudis oleivorans (strain DSM 6200 / JCM 39069 / Hxd3)</name>
    <name type="common">Desulfococcus oleovorans</name>
    <dbReference type="NCBI Taxonomy" id="96561"/>
    <lineage>
        <taxon>Bacteria</taxon>
        <taxon>Pseudomonadati</taxon>
        <taxon>Thermodesulfobacteriota</taxon>
        <taxon>Desulfobacteria</taxon>
        <taxon>Desulfobacterales</taxon>
        <taxon>Desulfosudaceae</taxon>
        <taxon>Desulfosudis</taxon>
    </lineage>
</organism>
<dbReference type="PANTHER" id="PTHR43232:SF2">
    <property type="entry name" value="MOLYBDENUM COFACTOR BIOSYNTHESIS PROTEIN B"/>
    <property type="match status" value="1"/>
</dbReference>
<dbReference type="Pfam" id="PF00994">
    <property type="entry name" value="MoCF_biosynth"/>
    <property type="match status" value="1"/>
</dbReference>